<gene>
    <name evidence="2" type="ORF">PHYPA_015820</name>
</gene>
<keyword evidence="4" id="KW-1185">Reference proteome</keyword>
<feature type="compositionally biased region" description="Polar residues" evidence="1">
    <location>
        <begin position="68"/>
        <end position="77"/>
    </location>
</feature>
<reference evidence="2 4" key="2">
    <citation type="journal article" date="2018" name="Plant J.">
        <title>The Physcomitrella patens chromosome-scale assembly reveals moss genome structure and evolution.</title>
        <authorList>
            <person name="Lang D."/>
            <person name="Ullrich K.K."/>
            <person name="Murat F."/>
            <person name="Fuchs J."/>
            <person name="Jenkins J."/>
            <person name="Haas F.B."/>
            <person name="Piednoel M."/>
            <person name="Gundlach H."/>
            <person name="Van Bel M."/>
            <person name="Meyberg R."/>
            <person name="Vives C."/>
            <person name="Morata J."/>
            <person name="Symeonidi A."/>
            <person name="Hiss M."/>
            <person name="Muchero W."/>
            <person name="Kamisugi Y."/>
            <person name="Saleh O."/>
            <person name="Blanc G."/>
            <person name="Decker E.L."/>
            <person name="van Gessel N."/>
            <person name="Grimwood J."/>
            <person name="Hayes R.D."/>
            <person name="Graham S.W."/>
            <person name="Gunter L.E."/>
            <person name="McDaniel S.F."/>
            <person name="Hoernstein S.N.W."/>
            <person name="Larsson A."/>
            <person name="Li F.W."/>
            <person name="Perroud P.F."/>
            <person name="Phillips J."/>
            <person name="Ranjan P."/>
            <person name="Rokshar D.S."/>
            <person name="Rothfels C.J."/>
            <person name="Schneider L."/>
            <person name="Shu S."/>
            <person name="Stevenson D.W."/>
            <person name="Thummler F."/>
            <person name="Tillich M."/>
            <person name="Villarreal Aguilar J.C."/>
            <person name="Widiez T."/>
            <person name="Wong G.K."/>
            <person name="Wymore A."/>
            <person name="Zhang Y."/>
            <person name="Zimmer A.D."/>
            <person name="Quatrano R.S."/>
            <person name="Mayer K.F.X."/>
            <person name="Goodstein D."/>
            <person name="Casacuberta J.M."/>
            <person name="Vandepoele K."/>
            <person name="Reski R."/>
            <person name="Cuming A.C."/>
            <person name="Tuskan G.A."/>
            <person name="Maumus F."/>
            <person name="Salse J."/>
            <person name="Schmutz J."/>
            <person name="Rensing S.A."/>
        </authorList>
    </citation>
    <scope>NUCLEOTIDE SEQUENCE [LARGE SCALE GENOMIC DNA]</scope>
    <source>
        <strain evidence="3 4">cv. Gransden 2004</strain>
    </source>
</reference>
<dbReference type="EnsemblPlants" id="Pp3c12_4597V3.1">
    <property type="protein sequence ID" value="PAC:32972583.CDS.1"/>
    <property type="gene ID" value="Pp3c12_4597"/>
</dbReference>
<dbReference type="InParanoid" id="A0A2K1JPG8"/>
<evidence type="ECO:0000313" key="2">
    <source>
        <dbReference type="EMBL" id="PNR43439.1"/>
    </source>
</evidence>
<dbReference type="AlphaFoldDB" id="A0A2K1JPG8"/>
<feature type="region of interest" description="Disordered" evidence="1">
    <location>
        <begin position="68"/>
        <end position="87"/>
    </location>
</feature>
<reference evidence="3" key="3">
    <citation type="submission" date="2020-12" db="UniProtKB">
        <authorList>
            <consortium name="EnsemblPlants"/>
        </authorList>
    </citation>
    <scope>IDENTIFICATION</scope>
</reference>
<sequence length="113" mass="11788">MAGLFHGIASAGAGGASRPCTCTHHTFALCESIATKQPTPRHRFRAVVSIRRARFDVECVSSTSASLTPVENKQSGSHGELSVSPDKNVVSGRVESLSSSATGRIALLSLLLP</sequence>
<organism evidence="2">
    <name type="scientific">Physcomitrium patens</name>
    <name type="common">Spreading-leaved earth moss</name>
    <name type="synonym">Physcomitrella patens</name>
    <dbReference type="NCBI Taxonomy" id="3218"/>
    <lineage>
        <taxon>Eukaryota</taxon>
        <taxon>Viridiplantae</taxon>
        <taxon>Streptophyta</taxon>
        <taxon>Embryophyta</taxon>
        <taxon>Bryophyta</taxon>
        <taxon>Bryophytina</taxon>
        <taxon>Bryopsida</taxon>
        <taxon>Funariidae</taxon>
        <taxon>Funariales</taxon>
        <taxon>Funariaceae</taxon>
        <taxon>Physcomitrium</taxon>
    </lineage>
</organism>
<protein>
    <submittedName>
        <fullName evidence="2 3">Uncharacterized protein</fullName>
    </submittedName>
</protein>
<name>A0A2K1JPG8_PHYPA</name>
<evidence type="ECO:0000313" key="4">
    <source>
        <dbReference type="Proteomes" id="UP000006727"/>
    </source>
</evidence>
<dbReference type="Proteomes" id="UP000006727">
    <property type="component" value="Chromosome 12"/>
</dbReference>
<accession>A0A2K1JPG8</accession>
<proteinExistence type="predicted"/>
<dbReference type="Gramene" id="Pp3c12_4597V3.1">
    <property type="protein sequence ID" value="PAC:32972583.CDS.1"/>
    <property type="gene ID" value="Pp3c12_4597"/>
</dbReference>
<evidence type="ECO:0000256" key="1">
    <source>
        <dbReference type="SAM" id="MobiDB-lite"/>
    </source>
</evidence>
<dbReference type="EMBL" id="ABEU02000012">
    <property type="protein sequence ID" value="PNR43439.1"/>
    <property type="molecule type" value="Genomic_DNA"/>
</dbReference>
<reference evidence="2 4" key="1">
    <citation type="journal article" date="2008" name="Science">
        <title>The Physcomitrella genome reveals evolutionary insights into the conquest of land by plants.</title>
        <authorList>
            <person name="Rensing S."/>
            <person name="Lang D."/>
            <person name="Zimmer A."/>
            <person name="Terry A."/>
            <person name="Salamov A."/>
            <person name="Shapiro H."/>
            <person name="Nishiyama T."/>
            <person name="Perroud P.-F."/>
            <person name="Lindquist E."/>
            <person name="Kamisugi Y."/>
            <person name="Tanahashi T."/>
            <person name="Sakakibara K."/>
            <person name="Fujita T."/>
            <person name="Oishi K."/>
            <person name="Shin-I T."/>
            <person name="Kuroki Y."/>
            <person name="Toyoda A."/>
            <person name="Suzuki Y."/>
            <person name="Hashimoto A."/>
            <person name="Yamaguchi K."/>
            <person name="Sugano A."/>
            <person name="Kohara Y."/>
            <person name="Fujiyama A."/>
            <person name="Anterola A."/>
            <person name="Aoki S."/>
            <person name="Ashton N."/>
            <person name="Barbazuk W.B."/>
            <person name="Barker E."/>
            <person name="Bennetzen J."/>
            <person name="Bezanilla M."/>
            <person name="Blankenship R."/>
            <person name="Cho S.H."/>
            <person name="Dutcher S."/>
            <person name="Estelle M."/>
            <person name="Fawcett J.A."/>
            <person name="Gundlach H."/>
            <person name="Hanada K."/>
            <person name="Heyl A."/>
            <person name="Hicks K.A."/>
            <person name="Hugh J."/>
            <person name="Lohr M."/>
            <person name="Mayer K."/>
            <person name="Melkozernov A."/>
            <person name="Murata T."/>
            <person name="Nelson D."/>
            <person name="Pils B."/>
            <person name="Prigge M."/>
            <person name="Reiss B."/>
            <person name="Renner T."/>
            <person name="Rombauts S."/>
            <person name="Rushton P."/>
            <person name="Sanderfoot A."/>
            <person name="Schween G."/>
            <person name="Shiu S.-H."/>
            <person name="Stueber K."/>
            <person name="Theodoulou F.L."/>
            <person name="Tu H."/>
            <person name="Van de Peer Y."/>
            <person name="Verrier P.J."/>
            <person name="Waters E."/>
            <person name="Wood A."/>
            <person name="Yang L."/>
            <person name="Cove D."/>
            <person name="Cuming A."/>
            <person name="Hasebe M."/>
            <person name="Lucas S."/>
            <person name="Mishler D.B."/>
            <person name="Reski R."/>
            <person name="Grigoriev I."/>
            <person name="Quatrano R.S."/>
            <person name="Boore J.L."/>
        </authorList>
    </citation>
    <scope>NUCLEOTIDE SEQUENCE [LARGE SCALE GENOMIC DNA]</scope>
    <source>
        <strain evidence="3 4">cv. Gransden 2004</strain>
    </source>
</reference>
<evidence type="ECO:0000313" key="3">
    <source>
        <dbReference type="EnsemblPlants" id="PAC:32972583.CDS.1"/>
    </source>
</evidence>
<dbReference type="PaxDb" id="3218-PP1S246_49V6.1"/>